<dbReference type="GO" id="GO:0016491">
    <property type="term" value="F:oxidoreductase activity"/>
    <property type="evidence" value="ECO:0007669"/>
    <property type="project" value="UniProtKB-KW"/>
</dbReference>
<comment type="similarity">
    <text evidence="2">Belongs to the shaker potassium channel beta subunit family.</text>
</comment>
<dbReference type="Gene3D" id="3.20.20.100">
    <property type="entry name" value="NADP-dependent oxidoreductase domain"/>
    <property type="match status" value="1"/>
</dbReference>
<keyword evidence="6" id="KW-0560">Oxidoreductase</keyword>
<evidence type="ECO:0000259" key="9">
    <source>
        <dbReference type="PROSITE" id="PS50850"/>
    </source>
</evidence>
<evidence type="ECO:0000256" key="7">
    <source>
        <dbReference type="ARBA" id="ARBA00023136"/>
    </source>
</evidence>
<feature type="transmembrane region" description="Helical" evidence="8">
    <location>
        <begin position="451"/>
        <end position="470"/>
    </location>
</feature>
<evidence type="ECO:0000256" key="3">
    <source>
        <dbReference type="ARBA" id="ARBA00022692"/>
    </source>
</evidence>
<name>A0A8J4S6G9_9STRA</name>
<dbReference type="GO" id="GO:0016020">
    <property type="term" value="C:membrane"/>
    <property type="evidence" value="ECO:0007669"/>
    <property type="project" value="UniProtKB-SubCell"/>
</dbReference>
<dbReference type="PRINTS" id="PR01577">
    <property type="entry name" value="KCNABCHANNEL"/>
</dbReference>
<dbReference type="InterPro" id="IPR036812">
    <property type="entry name" value="NAD(P)_OxRdtase_dom_sf"/>
</dbReference>
<evidence type="ECO:0000313" key="11">
    <source>
        <dbReference type="Proteomes" id="UP000702964"/>
    </source>
</evidence>
<dbReference type="Pfam" id="PF00083">
    <property type="entry name" value="Sugar_tr"/>
    <property type="match status" value="2"/>
</dbReference>
<evidence type="ECO:0000256" key="2">
    <source>
        <dbReference type="ARBA" id="ARBA00006515"/>
    </source>
</evidence>
<comment type="caution">
    <text evidence="10">The sequence shown here is derived from an EMBL/GenBank/DDBJ whole genome shotgun (WGS) entry which is preliminary data.</text>
</comment>
<evidence type="ECO:0000256" key="4">
    <source>
        <dbReference type="ARBA" id="ARBA00022857"/>
    </source>
</evidence>
<organism evidence="10 11">
    <name type="scientific">Phytophthora kernoviae 00238/432</name>
    <dbReference type="NCBI Taxonomy" id="1284355"/>
    <lineage>
        <taxon>Eukaryota</taxon>
        <taxon>Sar</taxon>
        <taxon>Stramenopiles</taxon>
        <taxon>Oomycota</taxon>
        <taxon>Peronosporomycetes</taxon>
        <taxon>Peronosporales</taxon>
        <taxon>Peronosporaceae</taxon>
        <taxon>Phytophthora</taxon>
    </lineage>
</organism>
<dbReference type="Gene3D" id="1.20.1250.20">
    <property type="entry name" value="MFS general substrate transporter like domains"/>
    <property type="match status" value="2"/>
</dbReference>
<comment type="subcellular location">
    <subcellularLocation>
        <location evidence="1">Membrane</location>
        <topology evidence="1">Multi-pass membrane protein</topology>
    </subcellularLocation>
</comment>
<evidence type="ECO:0000256" key="5">
    <source>
        <dbReference type="ARBA" id="ARBA00022989"/>
    </source>
</evidence>
<dbReference type="SUPFAM" id="SSF103473">
    <property type="entry name" value="MFS general substrate transporter"/>
    <property type="match status" value="2"/>
</dbReference>
<gene>
    <name evidence="10" type="ORF">G195_008493</name>
</gene>
<dbReference type="InterPro" id="IPR005399">
    <property type="entry name" value="K_chnl_volt-dep_bsu_KCNAB-rel"/>
</dbReference>
<evidence type="ECO:0000256" key="1">
    <source>
        <dbReference type="ARBA" id="ARBA00004141"/>
    </source>
</evidence>
<dbReference type="PROSITE" id="PS50850">
    <property type="entry name" value="MFS"/>
    <property type="match status" value="1"/>
</dbReference>
<dbReference type="InterPro" id="IPR005828">
    <property type="entry name" value="MFS_sugar_transport-like"/>
</dbReference>
<evidence type="ECO:0000313" key="10">
    <source>
        <dbReference type="EMBL" id="KAF4317023.1"/>
    </source>
</evidence>
<protein>
    <recommendedName>
        <fullName evidence="9">Major facilitator superfamily (MFS) profile domain-containing protein</fullName>
    </recommendedName>
</protein>
<dbReference type="InterPro" id="IPR036259">
    <property type="entry name" value="MFS_trans_sf"/>
</dbReference>
<dbReference type="Pfam" id="PF00248">
    <property type="entry name" value="Aldo_ket_red"/>
    <property type="match status" value="1"/>
</dbReference>
<keyword evidence="5 8" id="KW-1133">Transmembrane helix</keyword>
<proteinExistence type="inferred from homology"/>
<accession>A0A8J4S6G9</accession>
<keyword evidence="7 8" id="KW-0472">Membrane</keyword>
<dbReference type="PANTHER" id="PTHR43150">
    <property type="entry name" value="HYPERKINETIC, ISOFORM M"/>
    <property type="match status" value="1"/>
</dbReference>
<feature type="transmembrane region" description="Helical" evidence="8">
    <location>
        <begin position="548"/>
        <end position="569"/>
    </location>
</feature>
<feature type="transmembrane region" description="Helical" evidence="8">
    <location>
        <begin position="360"/>
        <end position="379"/>
    </location>
</feature>
<feature type="transmembrane region" description="Helical" evidence="8">
    <location>
        <begin position="576"/>
        <end position="597"/>
    </location>
</feature>
<dbReference type="GO" id="GO:0022857">
    <property type="term" value="F:transmembrane transporter activity"/>
    <property type="evidence" value="ECO:0007669"/>
    <property type="project" value="InterPro"/>
</dbReference>
<feature type="transmembrane region" description="Helical" evidence="8">
    <location>
        <begin position="419"/>
        <end position="439"/>
    </location>
</feature>
<dbReference type="InterPro" id="IPR023210">
    <property type="entry name" value="NADP_OxRdtase_dom"/>
</dbReference>
<dbReference type="InterPro" id="IPR020846">
    <property type="entry name" value="MFS_dom"/>
</dbReference>
<feature type="transmembrane region" description="Helical" evidence="8">
    <location>
        <begin position="603"/>
        <end position="624"/>
    </location>
</feature>
<reference evidence="10" key="1">
    <citation type="journal article" date="2015" name="Genom Data">
        <title>Draft genome sequences of Phytophthora kernoviae and Phytophthora ramorum lineage EU2 from Scotland.</title>
        <authorList>
            <person name="Sambles C."/>
            <person name="Schlenzig A."/>
            <person name="O'Neill P."/>
            <person name="Grant M."/>
            <person name="Studholme D.J."/>
        </authorList>
    </citation>
    <scope>NUCLEOTIDE SEQUENCE</scope>
    <source>
        <strain evidence="10">00238/432</strain>
    </source>
</reference>
<keyword evidence="3 8" id="KW-0812">Transmembrane</keyword>
<reference evidence="10" key="2">
    <citation type="submission" date="2020-02" db="EMBL/GenBank/DDBJ databases">
        <authorList>
            <person name="Studholme D.J."/>
        </authorList>
    </citation>
    <scope>NUCLEOTIDE SEQUENCE</scope>
    <source>
        <strain evidence="10">00238/432</strain>
    </source>
</reference>
<evidence type="ECO:0000256" key="6">
    <source>
        <dbReference type="ARBA" id="ARBA00023002"/>
    </source>
</evidence>
<feature type="transmembrane region" description="Helical" evidence="8">
    <location>
        <begin position="391"/>
        <end position="413"/>
    </location>
</feature>
<dbReference type="SUPFAM" id="SSF51430">
    <property type="entry name" value="NAD(P)-linked oxidoreductase"/>
    <property type="match status" value="1"/>
</dbReference>
<evidence type="ECO:0000256" key="8">
    <source>
        <dbReference type="SAM" id="Phobius"/>
    </source>
</evidence>
<dbReference type="PANTHER" id="PTHR43150:SF2">
    <property type="entry name" value="HYPERKINETIC, ISOFORM M"/>
    <property type="match status" value="1"/>
</dbReference>
<dbReference type="Proteomes" id="UP000702964">
    <property type="component" value="Unassembled WGS sequence"/>
</dbReference>
<keyword evidence="4" id="KW-0521">NADP</keyword>
<dbReference type="AlphaFoldDB" id="A0A8J4S6G9"/>
<feature type="domain" description="Major facilitator superfamily (MFS) profile" evidence="9">
    <location>
        <begin position="296"/>
        <end position="646"/>
    </location>
</feature>
<dbReference type="EMBL" id="AOFI03000448">
    <property type="protein sequence ID" value="KAF4317023.1"/>
    <property type="molecule type" value="Genomic_DNA"/>
</dbReference>
<sequence length="646" mass="70798">MASASSDNKTARMPYSFLGNSGLLVSKLSLGSWMNYGEEFTADAWFDMMALAFKHGVNFFDNAEIYGRGQAEENMGGAIKKGIANGTWSREDLVITTKIFYGSKGFPEGPFGNGPENGVQANDQGLSRKHIVEGTKASLARLQLDYVDVIFCHRSDAFTPIEETVQAMNFVINQGWAFYWGTSSWSAAQIQEACEIADRLGLARPIVEQPEYNLIERNRVDFEYLDLYKKYKLGLTTWSPLGYGTLTGKYSIDSSDGARLRDPKWSAVVPDFADRVAKAEKLRPIAEELDSLKALEVVVMITSDVKSKIDTLVLPVPKLHEPDRSALMNLAQCNDTDECIARPVADNTCLMFPSHSKLEWTFAVNAWIVDAMISCLGCGHFSDKFGRKKTLMSNCIFMLAGGVVQSAVSNIWLFTLGRLIAGIASGTATATIGAFVNALSPPHKRNTLGMGMQIFMTLGIFFPAVCFFFANTSDGWRYPQRIRVRAGGNLPAAGPIDVRKQQGGSVEEGLIDSAPKPTLKQESVFDPRYRMPLACGILLYPSISDPRIGTLIIEFINIWPAIFTGAMCSHFGARNMITWGLSGMFMMTVLMTVAFVVDMPVLSILFTALHVAMFGATVGSLCWVMTAEVSPDSICASASSLCIDIK</sequence>